<dbReference type="RefSeq" id="WP_044214439.1">
    <property type="nucleotide sequence ID" value="NZ_SRYJ01000001.1"/>
</dbReference>
<dbReference type="AlphaFoldDB" id="A0A4S2FVP1"/>
<dbReference type="PROSITE" id="PS51257">
    <property type="entry name" value="PROKAR_LIPOPROTEIN"/>
    <property type="match status" value="1"/>
</dbReference>
<keyword evidence="2" id="KW-0004">4Fe-4S</keyword>
<dbReference type="InterPro" id="IPR007197">
    <property type="entry name" value="rSAM"/>
</dbReference>
<protein>
    <submittedName>
        <fullName evidence="8">Radical SAM protein</fullName>
    </submittedName>
</protein>
<dbReference type="GO" id="GO:0046872">
    <property type="term" value="F:metal ion binding"/>
    <property type="evidence" value="ECO:0007669"/>
    <property type="project" value="UniProtKB-KW"/>
</dbReference>
<dbReference type="Pfam" id="PF04055">
    <property type="entry name" value="Radical_SAM"/>
    <property type="match status" value="1"/>
</dbReference>
<accession>A0A4S2FVP1</accession>
<dbReference type="GO" id="GO:0051539">
    <property type="term" value="F:4 iron, 4 sulfur cluster binding"/>
    <property type="evidence" value="ECO:0007669"/>
    <property type="project" value="UniProtKB-KW"/>
</dbReference>
<keyword evidence="4" id="KW-0479">Metal-binding</keyword>
<evidence type="ECO:0000256" key="6">
    <source>
        <dbReference type="ARBA" id="ARBA00023014"/>
    </source>
</evidence>
<comment type="cofactor">
    <cofactor evidence="1">
        <name>[4Fe-4S] cluster</name>
        <dbReference type="ChEBI" id="CHEBI:49883"/>
    </cofactor>
</comment>
<dbReference type="PROSITE" id="PS51918">
    <property type="entry name" value="RADICAL_SAM"/>
    <property type="match status" value="1"/>
</dbReference>
<dbReference type="InterPro" id="IPR013785">
    <property type="entry name" value="Aldolase_TIM"/>
</dbReference>
<keyword evidence="6" id="KW-0411">Iron-sulfur</keyword>
<dbReference type="SUPFAM" id="SSF102114">
    <property type="entry name" value="Radical SAM enzymes"/>
    <property type="match status" value="1"/>
</dbReference>
<dbReference type="PANTHER" id="PTHR30352:SF4">
    <property type="entry name" value="PYRUVATE FORMATE-LYASE 2-ACTIVATING ENZYME"/>
    <property type="match status" value="1"/>
</dbReference>
<reference evidence="8 9" key="1">
    <citation type="submission" date="2019-04" db="EMBL/GenBank/DDBJ databases">
        <title>Microbes associate with the intestines of laboratory mice.</title>
        <authorList>
            <person name="Navarre W."/>
            <person name="Wong E."/>
            <person name="Huang K."/>
            <person name="Tropini C."/>
            <person name="Ng K."/>
            <person name="Yu B."/>
        </authorList>
    </citation>
    <scope>NUCLEOTIDE SEQUENCE [LARGE SCALE GENOMIC DNA]</scope>
    <source>
        <strain evidence="8 9">NM22_B1</strain>
    </source>
</reference>
<keyword evidence="5" id="KW-0408">Iron</keyword>
<evidence type="ECO:0000256" key="2">
    <source>
        <dbReference type="ARBA" id="ARBA00022485"/>
    </source>
</evidence>
<dbReference type="EMBL" id="SRYJ01000001">
    <property type="protein sequence ID" value="TGY73411.1"/>
    <property type="molecule type" value="Genomic_DNA"/>
</dbReference>
<proteinExistence type="predicted"/>
<evidence type="ECO:0000313" key="9">
    <source>
        <dbReference type="Proteomes" id="UP000310760"/>
    </source>
</evidence>
<evidence type="ECO:0000313" key="8">
    <source>
        <dbReference type="EMBL" id="TGY73411.1"/>
    </source>
</evidence>
<dbReference type="InterPro" id="IPR034457">
    <property type="entry name" value="Organic_radical-activating"/>
</dbReference>
<keyword evidence="3" id="KW-0949">S-adenosyl-L-methionine</keyword>
<sequence>MKNKMSRAPIFTISRLRMGTDGHGVTTLVAFMGCPLKCKYCLNEKCHEPIYEDDGKTLRNGIMLLTPSELYDLVKIDNIYFQATDGGICFGGGEPTLYPEFIEEFCDLCNEKWKITIETSLRCSGETIRKLSKAIDYWIVDVKSLDSDTYSSYTRVSSMIEQHLTILKRCVTDKQATIKVPIIPGFNNESEADRTAEDIKKRFRFTNVVKIRYITKYCCPTKID</sequence>
<evidence type="ECO:0000256" key="4">
    <source>
        <dbReference type="ARBA" id="ARBA00022723"/>
    </source>
</evidence>
<evidence type="ECO:0000256" key="1">
    <source>
        <dbReference type="ARBA" id="ARBA00001966"/>
    </source>
</evidence>
<dbReference type="PANTHER" id="PTHR30352">
    <property type="entry name" value="PYRUVATE FORMATE-LYASE-ACTIVATING ENZYME"/>
    <property type="match status" value="1"/>
</dbReference>
<evidence type="ECO:0000256" key="3">
    <source>
        <dbReference type="ARBA" id="ARBA00022691"/>
    </source>
</evidence>
<dbReference type="CDD" id="cd01335">
    <property type="entry name" value="Radical_SAM"/>
    <property type="match status" value="1"/>
</dbReference>
<gene>
    <name evidence="8" type="ORF">E5339_00270</name>
</gene>
<name>A0A4S2FVP1_9BACT</name>
<dbReference type="GO" id="GO:0003824">
    <property type="term" value="F:catalytic activity"/>
    <property type="evidence" value="ECO:0007669"/>
    <property type="project" value="InterPro"/>
</dbReference>
<dbReference type="InterPro" id="IPR058240">
    <property type="entry name" value="rSAM_sf"/>
</dbReference>
<comment type="caution">
    <text evidence="8">The sequence shown here is derived from an EMBL/GenBank/DDBJ whole genome shotgun (WGS) entry which is preliminary data.</text>
</comment>
<dbReference type="Proteomes" id="UP000310760">
    <property type="component" value="Unassembled WGS sequence"/>
</dbReference>
<evidence type="ECO:0000256" key="5">
    <source>
        <dbReference type="ARBA" id="ARBA00023004"/>
    </source>
</evidence>
<dbReference type="Gene3D" id="3.20.20.70">
    <property type="entry name" value="Aldolase class I"/>
    <property type="match status" value="1"/>
</dbReference>
<evidence type="ECO:0000259" key="7">
    <source>
        <dbReference type="PROSITE" id="PS51918"/>
    </source>
</evidence>
<feature type="domain" description="Radical SAM core" evidence="7">
    <location>
        <begin position="20"/>
        <end position="224"/>
    </location>
</feature>
<organism evidence="8 9">
    <name type="scientific">Phocaeicola sartorii</name>
    <dbReference type="NCBI Taxonomy" id="671267"/>
    <lineage>
        <taxon>Bacteria</taxon>
        <taxon>Pseudomonadati</taxon>
        <taxon>Bacteroidota</taxon>
        <taxon>Bacteroidia</taxon>
        <taxon>Bacteroidales</taxon>
        <taxon>Bacteroidaceae</taxon>
        <taxon>Phocaeicola</taxon>
    </lineage>
</organism>
<dbReference type="SFLD" id="SFLDS00029">
    <property type="entry name" value="Radical_SAM"/>
    <property type="match status" value="1"/>
</dbReference>